<evidence type="ECO:0000256" key="1">
    <source>
        <dbReference type="ARBA" id="ARBA00010690"/>
    </source>
</evidence>
<keyword evidence="5" id="KW-0966">Cell projection</keyword>
<proteinExistence type="inferred from homology"/>
<dbReference type="EMBL" id="JTAK01000002">
    <property type="protein sequence ID" value="KHO65519.1"/>
    <property type="molecule type" value="Genomic_DNA"/>
</dbReference>
<name>A0A0B2D5D0_9PSED</name>
<dbReference type="Proteomes" id="UP000186079">
    <property type="component" value="Unassembled WGS sequence"/>
</dbReference>
<sequence length="98" mass="10822">MNEPRAIALRYDGQNAPTLVAKGDDEIAQAIIELAREYEVPIYENADLLRLLAGLEVGDEIPEALYRSVAAIIAFAWYLKGKAPEGFTRQDDSLPMAD</sequence>
<keyword evidence="3" id="KW-0813">Transport</keyword>
<keyword evidence="7" id="KW-1185">Reference proteome</keyword>
<dbReference type="PANTHER" id="PTHR30531">
    <property type="entry name" value="FLAGELLAR BIOSYNTHETIC PROTEIN FLHB"/>
    <property type="match status" value="1"/>
</dbReference>
<evidence type="ECO:0000313" key="7">
    <source>
        <dbReference type="Proteomes" id="UP000030980"/>
    </source>
</evidence>
<dbReference type="RefSeq" id="WP_037009418.1">
    <property type="nucleotide sequence ID" value="NZ_FMUP01000001.1"/>
</dbReference>
<evidence type="ECO:0000256" key="3">
    <source>
        <dbReference type="ARBA" id="ARBA00023225"/>
    </source>
</evidence>
<protein>
    <recommendedName>
        <fullName evidence="2">Flagellar biosynthetic protein FlhB</fullName>
    </recommendedName>
</protein>
<reference evidence="5 7" key="1">
    <citation type="submission" date="2014-11" db="EMBL/GenBank/DDBJ databases">
        <title>Genome sequence of Pseudomonas tuomuerensis JCM 14085.</title>
        <authorList>
            <person name="Shin S.-K."/>
            <person name="Yi H."/>
        </authorList>
    </citation>
    <scope>NUCLEOTIDE SEQUENCE [LARGE SCALE GENOMIC DNA]</scope>
    <source>
        <strain evidence="5 7">JCM 14085</strain>
    </source>
</reference>
<dbReference type="OrthoDB" id="5244399at2"/>
<dbReference type="STRING" id="706570.PT85_05505"/>
<accession>A0A0B2D5D0</accession>
<keyword evidence="3" id="KW-1006">Bacterial flagellum protein export</keyword>
<organism evidence="5 7">
    <name type="scientific">Pseudomonas flexibilis</name>
    <dbReference type="NCBI Taxonomy" id="706570"/>
    <lineage>
        <taxon>Bacteria</taxon>
        <taxon>Pseudomonadati</taxon>
        <taxon>Pseudomonadota</taxon>
        <taxon>Gammaproteobacteria</taxon>
        <taxon>Pseudomonadales</taxon>
        <taxon>Pseudomonadaceae</taxon>
        <taxon>Pseudomonas</taxon>
    </lineage>
</organism>
<dbReference type="PATRIC" id="fig|706570.3.peg.1375"/>
<comment type="similarity">
    <text evidence="1">Belongs to the type III secretion exporter family.</text>
</comment>
<keyword evidence="5" id="KW-0969">Cilium</keyword>
<keyword evidence="5" id="KW-0282">Flagellum</keyword>
<dbReference type="InterPro" id="IPR029025">
    <property type="entry name" value="T3SS_substrate_exporter_C"/>
</dbReference>
<comment type="function">
    <text evidence="4">Required for formation of the rod structure in the basal body of the flagellar apparatus. Together with FliI and FliH, may constitute the export apparatus of flagellin.</text>
</comment>
<evidence type="ECO:0000256" key="4">
    <source>
        <dbReference type="ARBA" id="ARBA00025078"/>
    </source>
</evidence>
<evidence type="ECO:0000313" key="5">
    <source>
        <dbReference type="EMBL" id="KHO65519.1"/>
    </source>
</evidence>
<keyword evidence="3" id="KW-0653">Protein transport</keyword>
<gene>
    <name evidence="5" type="ORF">PT85_05505</name>
    <name evidence="6" type="ORF">SAMN05421672_107101</name>
</gene>
<evidence type="ECO:0000313" key="8">
    <source>
        <dbReference type="Proteomes" id="UP000186079"/>
    </source>
</evidence>
<dbReference type="Gene3D" id="3.40.1690.10">
    <property type="entry name" value="secretion proteins EscU"/>
    <property type="match status" value="1"/>
</dbReference>
<dbReference type="GO" id="GO:0009306">
    <property type="term" value="P:protein secretion"/>
    <property type="evidence" value="ECO:0007669"/>
    <property type="project" value="InterPro"/>
</dbReference>
<evidence type="ECO:0000256" key="2">
    <source>
        <dbReference type="ARBA" id="ARBA00021622"/>
    </source>
</evidence>
<reference evidence="6 8" key="2">
    <citation type="submission" date="2017-01" db="EMBL/GenBank/DDBJ databases">
        <authorList>
            <person name="Mah S.A."/>
            <person name="Swanson W.J."/>
            <person name="Moy G.W."/>
            <person name="Vacquier V.D."/>
        </authorList>
    </citation>
    <scope>NUCLEOTIDE SEQUENCE [LARGE SCALE GENOMIC DNA]</scope>
    <source>
        <strain evidence="6 8">ATCC 29606</strain>
    </source>
</reference>
<dbReference type="EMBL" id="FTMC01000007">
    <property type="protein sequence ID" value="SIQ53004.1"/>
    <property type="molecule type" value="Genomic_DNA"/>
</dbReference>
<dbReference type="GO" id="GO:0005886">
    <property type="term" value="C:plasma membrane"/>
    <property type="evidence" value="ECO:0007669"/>
    <property type="project" value="TreeGrafter"/>
</dbReference>
<dbReference type="PANTHER" id="PTHR30531:SF12">
    <property type="entry name" value="FLAGELLAR BIOSYNTHETIC PROTEIN FLHB"/>
    <property type="match status" value="1"/>
</dbReference>
<dbReference type="SUPFAM" id="SSF160544">
    <property type="entry name" value="EscU C-terminal domain-like"/>
    <property type="match status" value="1"/>
</dbReference>
<dbReference type="Pfam" id="PF01312">
    <property type="entry name" value="Bac_export_2"/>
    <property type="match status" value="1"/>
</dbReference>
<evidence type="ECO:0000313" key="6">
    <source>
        <dbReference type="EMBL" id="SIQ53004.1"/>
    </source>
</evidence>
<accession>A0A0B3BXV5</accession>
<dbReference type="Proteomes" id="UP000030980">
    <property type="component" value="Unassembled WGS sequence"/>
</dbReference>
<dbReference type="InterPro" id="IPR006135">
    <property type="entry name" value="T3SS_substrate_exporter"/>
</dbReference>
<dbReference type="AlphaFoldDB" id="A0A0B2D5D0"/>